<evidence type="ECO:0000259" key="2">
    <source>
        <dbReference type="Pfam" id="PF01425"/>
    </source>
</evidence>
<dbReference type="InterPro" id="IPR023631">
    <property type="entry name" value="Amidase_dom"/>
</dbReference>
<evidence type="ECO:0000313" key="4">
    <source>
        <dbReference type="Proteomes" id="UP000799437"/>
    </source>
</evidence>
<dbReference type="OrthoDB" id="566138at2759"/>
<dbReference type="AlphaFoldDB" id="A0A6A6W3Q0"/>
<reference evidence="3" key="1">
    <citation type="journal article" date="2020" name="Stud. Mycol.">
        <title>101 Dothideomycetes genomes: a test case for predicting lifestyles and emergence of pathogens.</title>
        <authorList>
            <person name="Haridas S."/>
            <person name="Albert R."/>
            <person name="Binder M."/>
            <person name="Bloem J."/>
            <person name="Labutti K."/>
            <person name="Salamov A."/>
            <person name="Andreopoulos B."/>
            <person name="Baker S."/>
            <person name="Barry K."/>
            <person name="Bills G."/>
            <person name="Bluhm B."/>
            <person name="Cannon C."/>
            <person name="Castanera R."/>
            <person name="Culley D."/>
            <person name="Daum C."/>
            <person name="Ezra D."/>
            <person name="Gonzalez J."/>
            <person name="Henrissat B."/>
            <person name="Kuo A."/>
            <person name="Liang C."/>
            <person name="Lipzen A."/>
            <person name="Lutzoni F."/>
            <person name="Magnuson J."/>
            <person name="Mondo S."/>
            <person name="Nolan M."/>
            <person name="Ohm R."/>
            <person name="Pangilinan J."/>
            <person name="Park H.-J."/>
            <person name="Ramirez L."/>
            <person name="Alfaro M."/>
            <person name="Sun H."/>
            <person name="Tritt A."/>
            <person name="Yoshinaga Y."/>
            <person name="Zwiers L.-H."/>
            <person name="Turgeon B."/>
            <person name="Goodwin S."/>
            <person name="Spatafora J."/>
            <person name="Crous P."/>
            <person name="Grigoriev I."/>
        </authorList>
    </citation>
    <scope>NUCLEOTIDE SEQUENCE</scope>
    <source>
        <strain evidence="3">CBS 121739</strain>
    </source>
</reference>
<dbReference type="Pfam" id="PF01425">
    <property type="entry name" value="Amidase"/>
    <property type="match status" value="1"/>
</dbReference>
<dbReference type="Gene3D" id="3.90.1300.10">
    <property type="entry name" value="Amidase signature (AS) domain"/>
    <property type="match status" value="1"/>
</dbReference>
<dbReference type="EMBL" id="ML996575">
    <property type="protein sequence ID" value="KAF2756644.1"/>
    <property type="molecule type" value="Genomic_DNA"/>
</dbReference>
<gene>
    <name evidence="3" type="ORF">EJ05DRAFT_518070</name>
</gene>
<keyword evidence="4" id="KW-1185">Reference proteome</keyword>
<evidence type="ECO:0000256" key="1">
    <source>
        <dbReference type="SAM" id="MobiDB-lite"/>
    </source>
</evidence>
<evidence type="ECO:0000313" key="3">
    <source>
        <dbReference type="EMBL" id="KAF2756644.1"/>
    </source>
</evidence>
<dbReference type="Proteomes" id="UP000799437">
    <property type="component" value="Unassembled WGS sequence"/>
</dbReference>
<dbReference type="PANTHER" id="PTHR42678:SF34">
    <property type="entry name" value="OS04G0183300 PROTEIN"/>
    <property type="match status" value="1"/>
</dbReference>
<feature type="domain" description="Amidase" evidence="2">
    <location>
        <begin position="8"/>
        <end position="237"/>
    </location>
</feature>
<proteinExistence type="predicted"/>
<protein>
    <submittedName>
        <fullName evidence="3">Amidase signature enzyme</fullName>
    </submittedName>
</protein>
<accession>A0A6A6W3Q0</accession>
<dbReference type="RefSeq" id="XP_033599095.1">
    <property type="nucleotide sequence ID" value="XM_033748692.1"/>
</dbReference>
<organism evidence="3 4">
    <name type="scientific">Pseudovirgaria hyperparasitica</name>
    <dbReference type="NCBI Taxonomy" id="470096"/>
    <lineage>
        <taxon>Eukaryota</taxon>
        <taxon>Fungi</taxon>
        <taxon>Dikarya</taxon>
        <taxon>Ascomycota</taxon>
        <taxon>Pezizomycotina</taxon>
        <taxon>Dothideomycetes</taxon>
        <taxon>Dothideomycetes incertae sedis</taxon>
        <taxon>Acrospermales</taxon>
        <taxon>Acrospermaceae</taxon>
        <taxon>Pseudovirgaria</taxon>
    </lineage>
</organism>
<dbReference type="SUPFAM" id="SSF75304">
    <property type="entry name" value="Amidase signature (AS) enzymes"/>
    <property type="match status" value="1"/>
</dbReference>
<name>A0A6A6W3Q0_9PEZI</name>
<dbReference type="PANTHER" id="PTHR42678">
    <property type="entry name" value="AMIDASE"/>
    <property type="match status" value="1"/>
</dbReference>
<dbReference type="GeneID" id="54489746"/>
<dbReference type="InterPro" id="IPR036928">
    <property type="entry name" value="AS_sf"/>
</dbReference>
<sequence>MEPITSVDLVNIYLDEIERHNGYLKAVICTAPRKGLEQQASQLDEARRAGRLRSRLHGIPILIKDNVATHPSLGMETTAGALALRGSKPKCNADIVDKLIDAGAIIIGKANLSELGFFKGEGLPCGWSMVGGQTQSAYVRGGVQPDDTPGGHSNPTGSSSGSAVAVSAGLCPVSIGTETAGSLVEPSSRAALYTIRATPGLIQQKGIVPLSSLFDTAGPITKSVVDLADLMDILVNGPSTDNLERSYRSYITKSWADIGVAAVNPSIWKLPESFCRPVPAIDEQLVAEYERAYRKIESLARNFRGNVPLPTTEALQMNDGPAFKKVCDESKVRSLEELVAFNKAHPGEQTFPSNSQQSFLEAGLNHKWTDKDVNEALTFMRRVARDEGIDKILQDSGADVIIGPANSGLPTIAAAAGYPIATLPLGYADYNGRPFGLAAIARAHQEGTLIRLQSAWEVTFEPRFQVPKSQRFWPSDEKVIQHHS</sequence>
<feature type="region of interest" description="Disordered" evidence="1">
    <location>
        <begin position="139"/>
        <end position="163"/>
    </location>
</feature>